<sequence length="342" mass="38782">MRNFILKNENAIYFSSGYSCDNAIFLCVDGKKFFLTDARYTTEAKERVDKDVAVIDAGRGLIKEARLILRKLKPKTLYFDPNDFSLSAYEALTKGVCVNFKKAIYLSFKEREIKDEKEIEILRKASQIGAKCFDEFAKFVRENGEGMSEKELHFNAELIFKQKNELGLSFSPIVAINENAAKAHALPTDKRLKRGDLLLLDAGVRYQNYCSDRTRTSCFDENFNFLKEQKFQDKKQQEVYEIVLKAQKAAIDVIKPGIRAKDIDLAAREVIASFGYEKQFIHSTGHGVGIDIHELPMINSKNETIIKEGMIFSVEPGIYLPGEFGVRIEDVVVVGKNGAEIL</sequence>
<evidence type="ECO:0000256" key="3">
    <source>
        <dbReference type="ARBA" id="ARBA00022801"/>
    </source>
</evidence>
<feature type="domain" description="Peptidase M24" evidence="5">
    <location>
        <begin position="120"/>
        <end position="335"/>
    </location>
</feature>
<dbReference type="InterPro" id="IPR001131">
    <property type="entry name" value="Peptidase_M24B_aminopep-P_CS"/>
</dbReference>
<dbReference type="SUPFAM" id="SSF55920">
    <property type="entry name" value="Creatinase/aminopeptidase"/>
    <property type="match status" value="1"/>
</dbReference>
<evidence type="ECO:0000259" key="6">
    <source>
        <dbReference type="Pfam" id="PF01321"/>
    </source>
</evidence>
<proteinExistence type="predicted"/>
<organism evidence="7 8">
    <name type="scientific">Campylobacter mucosalis CCUG 21559</name>
    <dbReference type="NCBI Taxonomy" id="1032067"/>
    <lineage>
        <taxon>Bacteria</taxon>
        <taxon>Pseudomonadati</taxon>
        <taxon>Campylobacterota</taxon>
        <taxon>Epsilonproteobacteria</taxon>
        <taxon>Campylobacterales</taxon>
        <taxon>Campylobacteraceae</taxon>
        <taxon>Campylobacter</taxon>
    </lineage>
</organism>
<dbReference type="GO" id="GO:0006508">
    <property type="term" value="P:proteolysis"/>
    <property type="evidence" value="ECO:0007669"/>
    <property type="project" value="UniProtKB-KW"/>
</dbReference>
<dbReference type="PROSITE" id="PS00491">
    <property type="entry name" value="PROLINE_PEPTIDASE"/>
    <property type="match status" value="1"/>
</dbReference>
<dbReference type="CDD" id="cd01092">
    <property type="entry name" value="APP-like"/>
    <property type="match status" value="1"/>
</dbReference>
<dbReference type="PRINTS" id="PR00599">
    <property type="entry name" value="MAPEPTIDASE"/>
</dbReference>
<dbReference type="RefSeq" id="WP_171993483.1">
    <property type="nucleotide sequence ID" value="NZ_CP012542.1"/>
</dbReference>
<keyword evidence="8" id="KW-1185">Reference proteome</keyword>
<keyword evidence="3 7" id="KW-0378">Hydrolase</keyword>
<dbReference type="PANTHER" id="PTHR46112:SF3">
    <property type="entry name" value="AMINOPEPTIDASE YPDF"/>
    <property type="match status" value="1"/>
</dbReference>
<dbReference type="PANTHER" id="PTHR46112">
    <property type="entry name" value="AMINOPEPTIDASE"/>
    <property type="match status" value="1"/>
</dbReference>
<evidence type="ECO:0000256" key="4">
    <source>
        <dbReference type="ARBA" id="ARBA00023049"/>
    </source>
</evidence>
<evidence type="ECO:0000259" key="5">
    <source>
        <dbReference type="Pfam" id="PF00557"/>
    </source>
</evidence>
<feature type="domain" description="Creatinase N-terminal" evidence="6">
    <location>
        <begin position="4"/>
        <end position="101"/>
    </location>
</feature>
<evidence type="ECO:0000313" key="7">
    <source>
        <dbReference type="EMBL" id="QCD44311.1"/>
    </source>
</evidence>
<accession>A0A6G5QF81</accession>
<dbReference type="EC" id="3.4.13.9" evidence="7"/>
<dbReference type="Proteomes" id="UP000503264">
    <property type="component" value="Chromosome"/>
</dbReference>
<keyword evidence="7" id="KW-0224">Dipeptidase</keyword>
<evidence type="ECO:0000256" key="1">
    <source>
        <dbReference type="ARBA" id="ARBA00022670"/>
    </source>
</evidence>
<dbReference type="GO" id="GO:0102009">
    <property type="term" value="F:proline dipeptidase activity"/>
    <property type="evidence" value="ECO:0007669"/>
    <property type="project" value="UniProtKB-EC"/>
</dbReference>
<dbReference type="InterPro" id="IPR050659">
    <property type="entry name" value="Peptidase_M24B"/>
</dbReference>
<gene>
    <name evidence="7" type="primary">pepQ</name>
    <name evidence="7" type="ORF">CMUC_0499</name>
</gene>
<dbReference type="InterPro" id="IPR000587">
    <property type="entry name" value="Creatinase_N"/>
</dbReference>
<dbReference type="AlphaFoldDB" id="A0A6G5QF81"/>
<dbReference type="Pfam" id="PF01321">
    <property type="entry name" value="Creatinase_N"/>
    <property type="match status" value="1"/>
</dbReference>
<keyword evidence="2" id="KW-0479">Metal-binding</keyword>
<dbReference type="GO" id="GO:0046872">
    <property type="term" value="F:metal ion binding"/>
    <property type="evidence" value="ECO:0007669"/>
    <property type="project" value="UniProtKB-KW"/>
</dbReference>
<dbReference type="Pfam" id="PF00557">
    <property type="entry name" value="Peptidase_M24"/>
    <property type="match status" value="1"/>
</dbReference>
<dbReference type="Gene3D" id="3.40.350.10">
    <property type="entry name" value="Creatinase/prolidase N-terminal domain"/>
    <property type="match status" value="1"/>
</dbReference>
<protein>
    <submittedName>
        <fullName evidence="7">X-Pro dipeptidase</fullName>
        <ecNumber evidence="7">3.4.13.9</ecNumber>
    </submittedName>
</protein>
<dbReference type="GO" id="GO:0004177">
    <property type="term" value="F:aminopeptidase activity"/>
    <property type="evidence" value="ECO:0007669"/>
    <property type="project" value="UniProtKB-ARBA"/>
</dbReference>
<keyword evidence="1" id="KW-0645">Protease</keyword>
<dbReference type="SUPFAM" id="SSF53092">
    <property type="entry name" value="Creatinase/prolidase N-terminal domain"/>
    <property type="match status" value="1"/>
</dbReference>
<dbReference type="InterPro" id="IPR001714">
    <property type="entry name" value="Pept_M24_MAP"/>
</dbReference>
<dbReference type="Gene3D" id="3.90.230.10">
    <property type="entry name" value="Creatinase/methionine aminopeptidase superfamily"/>
    <property type="match status" value="1"/>
</dbReference>
<evidence type="ECO:0000256" key="2">
    <source>
        <dbReference type="ARBA" id="ARBA00022723"/>
    </source>
</evidence>
<dbReference type="InterPro" id="IPR036005">
    <property type="entry name" value="Creatinase/aminopeptidase-like"/>
</dbReference>
<reference evidence="7 8" key="1">
    <citation type="submission" date="2016-07" db="EMBL/GenBank/DDBJ databases">
        <title>Comparative genomics of the Campylobacter concisus group.</title>
        <authorList>
            <person name="Miller W.G."/>
            <person name="Yee E."/>
            <person name="Chapman M.H."/>
            <person name="Huynh S."/>
            <person name="Bono J.L."/>
            <person name="On S.L.W."/>
            <person name="StLeger J."/>
            <person name="Foster G."/>
            <person name="Parker C.T."/>
        </authorList>
    </citation>
    <scope>NUCLEOTIDE SEQUENCE [LARGE SCALE GENOMIC DNA]</scope>
    <source>
        <strain evidence="7 8">CCUG 21559</strain>
    </source>
</reference>
<dbReference type="InterPro" id="IPR029149">
    <property type="entry name" value="Creatin/AminoP/Spt16_N"/>
</dbReference>
<dbReference type="EMBL" id="CP012542">
    <property type="protein sequence ID" value="QCD44311.1"/>
    <property type="molecule type" value="Genomic_DNA"/>
</dbReference>
<evidence type="ECO:0000313" key="8">
    <source>
        <dbReference type="Proteomes" id="UP000503264"/>
    </source>
</evidence>
<dbReference type="GO" id="GO:0008235">
    <property type="term" value="F:metalloexopeptidase activity"/>
    <property type="evidence" value="ECO:0007669"/>
    <property type="project" value="UniProtKB-ARBA"/>
</dbReference>
<dbReference type="InterPro" id="IPR000994">
    <property type="entry name" value="Pept_M24"/>
</dbReference>
<keyword evidence="4" id="KW-0482">Metalloprotease</keyword>
<dbReference type="PROSITE" id="PS51257">
    <property type="entry name" value="PROKAR_LIPOPROTEIN"/>
    <property type="match status" value="1"/>
</dbReference>
<name>A0A6G5QF81_9BACT</name>